<dbReference type="RefSeq" id="WP_211469477.1">
    <property type="nucleotide sequence ID" value="NZ_JAGSXH010000071.1"/>
</dbReference>
<keyword evidence="3" id="KW-1185">Reference proteome</keyword>
<dbReference type="InterPro" id="IPR025334">
    <property type="entry name" value="DUF4240"/>
</dbReference>
<organism evidence="2 3">
    <name type="scientific">Actinocrinis puniceicyclus</name>
    <dbReference type="NCBI Taxonomy" id="977794"/>
    <lineage>
        <taxon>Bacteria</taxon>
        <taxon>Bacillati</taxon>
        <taxon>Actinomycetota</taxon>
        <taxon>Actinomycetes</taxon>
        <taxon>Catenulisporales</taxon>
        <taxon>Actinospicaceae</taxon>
        <taxon>Actinocrinis</taxon>
    </lineage>
</organism>
<protein>
    <submittedName>
        <fullName evidence="2">DUF4240 domain-containing protein</fullName>
    </submittedName>
</protein>
<sequence>MTTAEPNKQQFPTVDDEARFWSLLEQAWSQVDDAVNVIRLSMASGPADSDRAADLAIVDETTDDFLEALTVLCRGMSSRELTDLDRVLERKLYDIDRADIQAVTDGSDDGFLYARGLIIALGRDYYAAVAANPRVAILDGEFEAMCYFFARLHGDLYGAWPATGSGISRESCSNPAGWSFTGV</sequence>
<evidence type="ECO:0000313" key="3">
    <source>
        <dbReference type="Proteomes" id="UP000677913"/>
    </source>
</evidence>
<dbReference type="EMBL" id="JAGSXH010000071">
    <property type="protein sequence ID" value="MBS2965118.1"/>
    <property type="molecule type" value="Genomic_DNA"/>
</dbReference>
<dbReference type="Proteomes" id="UP000677913">
    <property type="component" value="Unassembled WGS sequence"/>
</dbReference>
<feature type="domain" description="DUF4240" evidence="1">
    <location>
        <begin position="59"/>
        <end position="134"/>
    </location>
</feature>
<gene>
    <name evidence="2" type="ORF">KGA66_18825</name>
</gene>
<accession>A0A8J7WPJ7</accession>
<dbReference type="AlphaFoldDB" id="A0A8J7WPJ7"/>
<comment type="caution">
    <text evidence="2">The sequence shown here is derived from an EMBL/GenBank/DDBJ whole genome shotgun (WGS) entry which is preliminary data.</text>
</comment>
<reference evidence="2" key="1">
    <citation type="submission" date="2021-04" db="EMBL/GenBank/DDBJ databases">
        <title>Genome based classification of Actinospica acidithermotolerans sp. nov., an actinobacterium isolated from an Indonesian hot spring.</title>
        <authorList>
            <person name="Kusuma A.B."/>
            <person name="Putra K.E."/>
            <person name="Nafisah S."/>
            <person name="Loh J."/>
            <person name="Nouioui I."/>
            <person name="Goodfellow M."/>
        </authorList>
    </citation>
    <scope>NUCLEOTIDE SEQUENCE</scope>
    <source>
        <strain evidence="2">DSM 45618</strain>
    </source>
</reference>
<dbReference type="Pfam" id="PF14024">
    <property type="entry name" value="DUF4240"/>
    <property type="match status" value="1"/>
</dbReference>
<name>A0A8J7WPJ7_9ACTN</name>
<evidence type="ECO:0000259" key="1">
    <source>
        <dbReference type="Pfam" id="PF14024"/>
    </source>
</evidence>
<evidence type="ECO:0000313" key="2">
    <source>
        <dbReference type="EMBL" id="MBS2965118.1"/>
    </source>
</evidence>
<proteinExistence type="predicted"/>